<dbReference type="AlphaFoldDB" id="A0A9Q1JVD6"/>
<evidence type="ECO:0000313" key="3">
    <source>
        <dbReference type="EMBL" id="KAJ8431664.1"/>
    </source>
</evidence>
<evidence type="ECO:0000313" key="4">
    <source>
        <dbReference type="Proteomes" id="UP001153076"/>
    </source>
</evidence>
<keyword evidence="2" id="KW-0812">Transmembrane</keyword>
<organism evidence="3 4">
    <name type="scientific">Carnegiea gigantea</name>
    <dbReference type="NCBI Taxonomy" id="171969"/>
    <lineage>
        <taxon>Eukaryota</taxon>
        <taxon>Viridiplantae</taxon>
        <taxon>Streptophyta</taxon>
        <taxon>Embryophyta</taxon>
        <taxon>Tracheophyta</taxon>
        <taxon>Spermatophyta</taxon>
        <taxon>Magnoliopsida</taxon>
        <taxon>eudicotyledons</taxon>
        <taxon>Gunneridae</taxon>
        <taxon>Pentapetalae</taxon>
        <taxon>Caryophyllales</taxon>
        <taxon>Cactineae</taxon>
        <taxon>Cactaceae</taxon>
        <taxon>Cactoideae</taxon>
        <taxon>Echinocereeae</taxon>
        <taxon>Carnegiea</taxon>
    </lineage>
</organism>
<keyword evidence="2" id="KW-0472">Membrane</keyword>
<gene>
    <name evidence="3" type="ORF">Cgig2_008596</name>
</gene>
<accession>A0A9Q1JVD6</accession>
<feature type="region of interest" description="Disordered" evidence="1">
    <location>
        <begin position="263"/>
        <end position="291"/>
    </location>
</feature>
<dbReference type="EMBL" id="JAKOGI010000673">
    <property type="protein sequence ID" value="KAJ8431664.1"/>
    <property type="molecule type" value="Genomic_DNA"/>
</dbReference>
<dbReference type="Proteomes" id="UP001153076">
    <property type="component" value="Unassembled WGS sequence"/>
</dbReference>
<feature type="transmembrane region" description="Helical" evidence="2">
    <location>
        <begin position="70"/>
        <end position="91"/>
    </location>
</feature>
<feature type="compositionally biased region" description="Acidic residues" evidence="1">
    <location>
        <begin position="271"/>
        <end position="291"/>
    </location>
</feature>
<reference evidence="3" key="1">
    <citation type="submission" date="2022-04" db="EMBL/GenBank/DDBJ databases">
        <title>Carnegiea gigantea Genome sequencing and assembly v2.</title>
        <authorList>
            <person name="Copetti D."/>
            <person name="Sanderson M.J."/>
            <person name="Burquez A."/>
            <person name="Wojciechowski M.F."/>
        </authorList>
    </citation>
    <scope>NUCLEOTIDE SEQUENCE</scope>
    <source>
        <strain evidence="3">SGP5-SGP5p</strain>
        <tissue evidence="3">Aerial part</tissue>
    </source>
</reference>
<protein>
    <submittedName>
        <fullName evidence="3">Uncharacterized protein</fullName>
    </submittedName>
</protein>
<evidence type="ECO:0000256" key="1">
    <source>
        <dbReference type="SAM" id="MobiDB-lite"/>
    </source>
</evidence>
<evidence type="ECO:0000256" key="2">
    <source>
        <dbReference type="SAM" id="Phobius"/>
    </source>
</evidence>
<name>A0A9Q1JVD6_9CARY</name>
<proteinExistence type="predicted"/>
<keyword evidence="2" id="KW-1133">Transmembrane helix</keyword>
<comment type="caution">
    <text evidence="3">The sequence shown here is derived from an EMBL/GenBank/DDBJ whole genome shotgun (WGS) entry which is preliminary data.</text>
</comment>
<sequence length="291" mass="31237">MTPLPFRSNPNPTKIAAVSATPLLVAANWRSLVGVVCSCWWLEVVGVVGGVVGSVLWWAAVLLLVESSALFCGGVVSSVVGGVVGFVLWWAALFCGGQCSAWWLLGGQPVDCHVDVILSDGAISKASVLLMRLLQEKYVQKLSETQATQSTQATFDGSTLSTPSEPFYDEQMAIWIDVNGSTMQGRFCRLGPEGDIYTNCQGPCSVQNRVLDDVQAKLALDQAKSKKQTKKIHKYAKATQDMQAQMFQWHSLMKSILPNLPPPIPVIDSLSESEDGGEDENDDGGGGGADE</sequence>
<keyword evidence="4" id="KW-1185">Reference proteome</keyword>
<feature type="transmembrane region" description="Helical" evidence="2">
    <location>
        <begin position="44"/>
        <end position="65"/>
    </location>
</feature>